<evidence type="ECO:0000313" key="10">
    <source>
        <dbReference type="Proteomes" id="UP000184245"/>
    </source>
</evidence>
<dbReference type="GO" id="GO:0003677">
    <property type="term" value="F:DNA binding"/>
    <property type="evidence" value="ECO:0007669"/>
    <property type="project" value="UniProtKB-UniRule"/>
</dbReference>
<keyword evidence="10" id="KW-1185">Reference proteome</keyword>
<evidence type="ECO:0000256" key="5">
    <source>
        <dbReference type="ARBA" id="ARBA00023172"/>
    </source>
</evidence>
<evidence type="ECO:0000256" key="4">
    <source>
        <dbReference type="ARBA" id="ARBA00023125"/>
    </source>
</evidence>
<evidence type="ECO:0000313" key="9">
    <source>
        <dbReference type="EMBL" id="SHE49646.1"/>
    </source>
</evidence>
<dbReference type="InterPro" id="IPR011010">
    <property type="entry name" value="DNA_brk_join_enz"/>
</dbReference>
<dbReference type="STRING" id="1122155.SAMN02745158_00644"/>
<comment type="similarity">
    <text evidence="2">Belongs to the 'phage' integrase family.</text>
</comment>
<reference evidence="9 10" key="1">
    <citation type="submission" date="2016-11" db="EMBL/GenBank/DDBJ databases">
        <authorList>
            <person name="Jaros S."/>
            <person name="Januszkiewicz K."/>
            <person name="Wedrychowicz H."/>
        </authorList>
    </citation>
    <scope>NUCLEOTIDE SEQUENCE [LARGE SCALE GENOMIC DNA]</scope>
    <source>
        <strain evidence="9 10">DSM 17459</strain>
    </source>
</reference>
<dbReference type="InterPro" id="IPR013762">
    <property type="entry name" value="Integrase-like_cat_sf"/>
</dbReference>
<dbReference type="InterPro" id="IPR050090">
    <property type="entry name" value="Tyrosine_recombinase_XerCD"/>
</dbReference>
<comment type="function">
    <text evidence="1">Site-specific tyrosine recombinase, which acts by catalyzing the cutting and rejoining of the recombining DNA molecules.</text>
</comment>
<dbReference type="SUPFAM" id="SSF56349">
    <property type="entry name" value="DNA breaking-rejoining enzymes"/>
    <property type="match status" value="1"/>
</dbReference>
<dbReference type="Pfam" id="PF00589">
    <property type="entry name" value="Phage_integrase"/>
    <property type="match status" value="1"/>
</dbReference>
<keyword evidence="5" id="KW-0233">DNA recombination</keyword>
<feature type="domain" description="Core-binding (CB)" evidence="8">
    <location>
        <begin position="10"/>
        <end position="89"/>
    </location>
</feature>
<dbReference type="PANTHER" id="PTHR30349:SF89">
    <property type="entry name" value="INTEGRASE_RECOMBINASE"/>
    <property type="match status" value="1"/>
</dbReference>
<dbReference type="InterPro" id="IPR010998">
    <property type="entry name" value="Integrase_recombinase_N"/>
</dbReference>
<dbReference type="Pfam" id="PF02899">
    <property type="entry name" value="Phage_int_SAM_1"/>
    <property type="match status" value="1"/>
</dbReference>
<dbReference type="EMBL" id="FQVI01000002">
    <property type="protein sequence ID" value="SHE49646.1"/>
    <property type="molecule type" value="Genomic_DNA"/>
</dbReference>
<dbReference type="Proteomes" id="UP000184245">
    <property type="component" value="Unassembled WGS sequence"/>
</dbReference>
<dbReference type="AlphaFoldDB" id="A0A1M4TZ76"/>
<accession>A0A1M4TZ76</accession>
<dbReference type="GO" id="GO:0006310">
    <property type="term" value="P:DNA recombination"/>
    <property type="evidence" value="ECO:0007669"/>
    <property type="project" value="UniProtKB-KW"/>
</dbReference>
<dbReference type="InterPro" id="IPR044068">
    <property type="entry name" value="CB"/>
</dbReference>
<dbReference type="PANTHER" id="PTHR30349">
    <property type="entry name" value="PHAGE INTEGRASE-RELATED"/>
    <property type="match status" value="1"/>
</dbReference>
<sequence length="286" mass="33326">MRDRDKMELYIQKEDIQDFQEFLYEREYSTATISKYLTDVHTFLKFAKGNEVIEKSLLLRYKEWLMQNYAVSSVNSMLVSLNQLLEYLGGGFLKLKRVKVQKQNFADEDKEMSKEEYIRLKKAAADKGKAQLALIIETICSTGIRISELSYFTVERVRKGYVEVHNKGKSRTILLPEKLRRKLIYYVKKHNILSGCIFVTRNGKPKDRSNLWAEMKALYKKAEVSPEKIFPHNLRHLFARVYYSLTKDLAGLADILGHSSMEVTRIYTAHSGNVYQKRIDSLGLVN</sequence>
<proteinExistence type="inferred from homology"/>
<evidence type="ECO:0000259" key="8">
    <source>
        <dbReference type="PROSITE" id="PS51900"/>
    </source>
</evidence>
<evidence type="ECO:0000256" key="6">
    <source>
        <dbReference type="PROSITE-ProRule" id="PRU01248"/>
    </source>
</evidence>
<organism evidence="9 10">
    <name type="scientific">Lactonifactor longoviformis DSM 17459</name>
    <dbReference type="NCBI Taxonomy" id="1122155"/>
    <lineage>
        <taxon>Bacteria</taxon>
        <taxon>Bacillati</taxon>
        <taxon>Bacillota</taxon>
        <taxon>Clostridia</taxon>
        <taxon>Eubacteriales</taxon>
        <taxon>Clostridiaceae</taxon>
        <taxon>Lactonifactor</taxon>
    </lineage>
</organism>
<keyword evidence="4 6" id="KW-0238">DNA-binding</keyword>
<evidence type="ECO:0000256" key="3">
    <source>
        <dbReference type="ARBA" id="ARBA00022908"/>
    </source>
</evidence>
<protein>
    <submittedName>
        <fullName evidence="9">Site-specific recombinase XerD</fullName>
    </submittedName>
</protein>
<dbReference type="Gene3D" id="1.10.150.130">
    <property type="match status" value="1"/>
</dbReference>
<dbReference type="InterPro" id="IPR004107">
    <property type="entry name" value="Integrase_SAM-like_N"/>
</dbReference>
<dbReference type="Gene3D" id="1.10.443.10">
    <property type="entry name" value="Intergrase catalytic core"/>
    <property type="match status" value="1"/>
</dbReference>
<dbReference type="GO" id="GO:0015074">
    <property type="term" value="P:DNA integration"/>
    <property type="evidence" value="ECO:0007669"/>
    <property type="project" value="UniProtKB-KW"/>
</dbReference>
<evidence type="ECO:0000256" key="2">
    <source>
        <dbReference type="ARBA" id="ARBA00008857"/>
    </source>
</evidence>
<evidence type="ECO:0000259" key="7">
    <source>
        <dbReference type="PROSITE" id="PS51898"/>
    </source>
</evidence>
<gene>
    <name evidence="9" type="ORF">SAMN02745158_00644</name>
</gene>
<keyword evidence="3" id="KW-0229">DNA integration</keyword>
<dbReference type="RefSeq" id="WP_242946715.1">
    <property type="nucleotide sequence ID" value="NZ_FQVI01000002.1"/>
</dbReference>
<dbReference type="PROSITE" id="PS51898">
    <property type="entry name" value="TYR_RECOMBINASE"/>
    <property type="match status" value="1"/>
</dbReference>
<dbReference type="InterPro" id="IPR002104">
    <property type="entry name" value="Integrase_catalytic"/>
</dbReference>
<name>A0A1M4TZ76_9CLOT</name>
<evidence type="ECO:0000256" key="1">
    <source>
        <dbReference type="ARBA" id="ARBA00003283"/>
    </source>
</evidence>
<feature type="domain" description="Tyr recombinase" evidence="7">
    <location>
        <begin position="107"/>
        <end position="281"/>
    </location>
</feature>
<dbReference type="PROSITE" id="PS51900">
    <property type="entry name" value="CB"/>
    <property type="match status" value="1"/>
</dbReference>